<protein>
    <submittedName>
        <fullName evidence="9">Penicillin-insensitive murein endopeptidase</fullName>
        <ecNumber evidence="9">3.4.24.-</ecNumber>
    </submittedName>
</protein>
<dbReference type="EMBL" id="UIGB01000001">
    <property type="protein sequence ID" value="SUU83504.1"/>
    <property type="molecule type" value="Genomic_DNA"/>
</dbReference>
<sequence length="338" mass="36965">MDLFKELARGDSPQAPLTLCSHAMTSRLILTPGLLSAAVVAAIIAMASPALAQDRGTLNPKPLPPLADPNDPHLAAKQLFGREPSPARLAPRSIGFYAKGCLAGAEALPIDGPYWQVMRLSRNRNWGNPTLVAFLEHLAAKAHKLGWPGLLVGDMSQPRGGPMFTGHASHQIGLDADIWLTPMPNRTLTRAERENMSAVQMVRKDRLDIDPRVWTPEHLKVIRAAAEAPQVERIFVNAAIKKALCREATGNRQWLSKVRPMYGHDYHFHIRIKCPAGSAGCEPQTPPDDHEHCKPADLAYWFSDAVLHPRPPKVPPKPKPPLTLADLPAACRTVLTAP</sequence>
<keyword evidence="7" id="KW-0482">Metalloprotease</keyword>
<feature type="transmembrane region" description="Helical" evidence="8">
    <location>
        <begin position="28"/>
        <end position="52"/>
    </location>
</feature>
<dbReference type="AlphaFoldDB" id="A0A380W3G4"/>
<keyword evidence="1" id="KW-0645">Protease</keyword>
<evidence type="ECO:0000256" key="1">
    <source>
        <dbReference type="ARBA" id="ARBA00022670"/>
    </source>
</evidence>
<dbReference type="Gene3D" id="3.30.1380.10">
    <property type="match status" value="1"/>
</dbReference>
<keyword evidence="3" id="KW-0732">Signal</keyword>
<keyword evidence="2" id="KW-0479">Metal-binding</keyword>
<name>A0A380W3G4_AFIFE</name>
<keyword evidence="8" id="KW-1133">Transmembrane helix</keyword>
<evidence type="ECO:0000256" key="3">
    <source>
        <dbReference type="ARBA" id="ARBA00022729"/>
    </source>
</evidence>
<dbReference type="EC" id="3.4.24.-" evidence="9"/>
<evidence type="ECO:0000256" key="8">
    <source>
        <dbReference type="SAM" id="Phobius"/>
    </source>
</evidence>
<evidence type="ECO:0000256" key="5">
    <source>
        <dbReference type="ARBA" id="ARBA00022801"/>
    </source>
</evidence>
<reference evidence="9 10" key="1">
    <citation type="submission" date="2018-06" db="EMBL/GenBank/DDBJ databases">
        <authorList>
            <consortium name="Pathogen Informatics"/>
            <person name="Doyle S."/>
        </authorList>
    </citation>
    <scope>NUCLEOTIDE SEQUENCE [LARGE SCALE GENOMIC DNA]</scope>
    <source>
        <strain evidence="9 10">NCTC12722</strain>
    </source>
</reference>
<keyword evidence="4" id="KW-0574">Periplasm</keyword>
<keyword evidence="6" id="KW-0862">Zinc</keyword>
<evidence type="ECO:0000256" key="4">
    <source>
        <dbReference type="ARBA" id="ARBA00022764"/>
    </source>
</evidence>
<dbReference type="SUPFAM" id="SSF55166">
    <property type="entry name" value="Hedgehog/DD-peptidase"/>
    <property type="match status" value="1"/>
</dbReference>
<gene>
    <name evidence="9" type="primary">mepA</name>
    <name evidence="9" type="ORF">NCTC12722_00671</name>
</gene>
<evidence type="ECO:0000256" key="6">
    <source>
        <dbReference type="ARBA" id="ARBA00022833"/>
    </source>
</evidence>
<dbReference type="GO" id="GO:0008237">
    <property type="term" value="F:metallopeptidase activity"/>
    <property type="evidence" value="ECO:0007669"/>
    <property type="project" value="UniProtKB-KW"/>
</dbReference>
<dbReference type="GO" id="GO:0006508">
    <property type="term" value="P:proteolysis"/>
    <property type="evidence" value="ECO:0007669"/>
    <property type="project" value="UniProtKB-KW"/>
</dbReference>
<keyword evidence="8" id="KW-0472">Membrane</keyword>
<evidence type="ECO:0000256" key="2">
    <source>
        <dbReference type="ARBA" id="ARBA00022723"/>
    </source>
</evidence>
<evidence type="ECO:0000256" key="7">
    <source>
        <dbReference type="ARBA" id="ARBA00023049"/>
    </source>
</evidence>
<dbReference type="GO" id="GO:0046872">
    <property type="term" value="F:metal ion binding"/>
    <property type="evidence" value="ECO:0007669"/>
    <property type="project" value="UniProtKB-KW"/>
</dbReference>
<proteinExistence type="predicted"/>
<keyword evidence="5 9" id="KW-0378">Hydrolase</keyword>
<accession>A0A380W3G4</accession>
<evidence type="ECO:0000313" key="9">
    <source>
        <dbReference type="EMBL" id="SUU83504.1"/>
    </source>
</evidence>
<dbReference type="GO" id="GO:0030288">
    <property type="term" value="C:outer membrane-bounded periplasmic space"/>
    <property type="evidence" value="ECO:0007669"/>
    <property type="project" value="InterPro"/>
</dbReference>
<dbReference type="Proteomes" id="UP000254343">
    <property type="component" value="Unassembled WGS sequence"/>
</dbReference>
<organism evidence="9 10">
    <name type="scientific">Afipia felis</name>
    <name type="common">Cat scratch disease bacillus</name>
    <dbReference type="NCBI Taxonomy" id="1035"/>
    <lineage>
        <taxon>Bacteria</taxon>
        <taxon>Pseudomonadati</taxon>
        <taxon>Pseudomonadota</taxon>
        <taxon>Alphaproteobacteria</taxon>
        <taxon>Hyphomicrobiales</taxon>
        <taxon>Nitrobacteraceae</taxon>
        <taxon>Afipia</taxon>
    </lineage>
</organism>
<dbReference type="GO" id="GO:0004252">
    <property type="term" value="F:serine-type endopeptidase activity"/>
    <property type="evidence" value="ECO:0007669"/>
    <property type="project" value="InterPro"/>
</dbReference>
<keyword evidence="8" id="KW-0812">Transmembrane</keyword>
<dbReference type="InterPro" id="IPR009045">
    <property type="entry name" value="Zn_M74/Hedgehog-like"/>
</dbReference>
<evidence type="ECO:0000313" key="10">
    <source>
        <dbReference type="Proteomes" id="UP000254343"/>
    </source>
</evidence>
<dbReference type="InterPro" id="IPR005073">
    <property type="entry name" value="Peptidase_M74"/>
</dbReference>
<dbReference type="Pfam" id="PF03411">
    <property type="entry name" value="Peptidase_M74"/>
    <property type="match status" value="1"/>
</dbReference>
<dbReference type="NCBIfam" id="NF006947">
    <property type="entry name" value="PRK09429.1"/>
    <property type="match status" value="1"/>
</dbReference>